<sequence length="176" mass="19090">MSAAQALKEALWFPKLGGDLELDLGTVLIYCDNQGAIWLLKHPIASQRSKHIDVIHHFARERVARKEVAFAYCGTEDMKADIMTNAQSASTVGEVATIPSGWFHGEHRFESIAHHPSCGKEEDPANKPGKVASVRHLSGEVRQAGTHVASSQGWLDRRRGRGRGNGSGGSDRGRGA</sequence>
<dbReference type="OrthoDB" id="418237at2759"/>
<organism evidence="2 3">
    <name type="scientific">Klebsormidium nitens</name>
    <name type="common">Green alga</name>
    <name type="synonym">Ulothrix nitens</name>
    <dbReference type="NCBI Taxonomy" id="105231"/>
    <lineage>
        <taxon>Eukaryota</taxon>
        <taxon>Viridiplantae</taxon>
        <taxon>Streptophyta</taxon>
        <taxon>Klebsormidiophyceae</taxon>
        <taxon>Klebsormidiales</taxon>
        <taxon>Klebsormidiaceae</taxon>
        <taxon>Klebsormidium</taxon>
    </lineage>
</organism>
<accession>A0A1Y1IBR3</accession>
<protein>
    <recommendedName>
        <fullName evidence="4">Reverse transcriptase Ty1/copia-type domain-containing protein</fullName>
    </recommendedName>
</protein>
<dbReference type="Proteomes" id="UP000054558">
    <property type="component" value="Unassembled WGS sequence"/>
</dbReference>
<dbReference type="CDD" id="cd09272">
    <property type="entry name" value="RNase_HI_RT_Ty1"/>
    <property type="match status" value="1"/>
</dbReference>
<dbReference type="STRING" id="105231.A0A1Y1IBR3"/>
<feature type="region of interest" description="Disordered" evidence="1">
    <location>
        <begin position="137"/>
        <end position="176"/>
    </location>
</feature>
<name>A0A1Y1IBR3_KLENI</name>
<reference evidence="2 3" key="1">
    <citation type="journal article" date="2014" name="Nat. Commun.">
        <title>Klebsormidium flaccidum genome reveals primary factors for plant terrestrial adaptation.</title>
        <authorList>
            <person name="Hori K."/>
            <person name="Maruyama F."/>
            <person name="Fujisawa T."/>
            <person name="Togashi T."/>
            <person name="Yamamoto N."/>
            <person name="Seo M."/>
            <person name="Sato S."/>
            <person name="Yamada T."/>
            <person name="Mori H."/>
            <person name="Tajima N."/>
            <person name="Moriyama T."/>
            <person name="Ikeuchi M."/>
            <person name="Watanabe M."/>
            <person name="Wada H."/>
            <person name="Kobayashi K."/>
            <person name="Saito M."/>
            <person name="Masuda T."/>
            <person name="Sasaki-Sekimoto Y."/>
            <person name="Mashiguchi K."/>
            <person name="Awai K."/>
            <person name="Shimojima M."/>
            <person name="Masuda S."/>
            <person name="Iwai M."/>
            <person name="Nobusawa T."/>
            <person name="Narise T."/>
            <person name="Kondo S."/>
            <person name="Saito H."/>
            <person name="Sato R."/>
            <person name="Murakawa M."/>
            <person name="Ihara Y."/>
            <person name="Oshima-Yamada Y."/>
            <person name="Ohtaka K."/>
            <person name="Satoh M."/>
            <person name="Sonobe K."/>
            <person name="Ishii M."/>
            <person name="Ohtani R."/>
            <person name="Kanamori-Sato M."/>
            <person name="Honoki R."/>
            <person name="Miyazaki D."/>
            <person name="Mochizuki H."/>
            <person name="Umetsu J."/>
            <person name="Higashi K."/>
            <person name="Shibata D."/>
            <person name="Kamiya Y."/>
            <person name="Sato N."/>
            <person name="Nakamura Y."/>
            <person name="Tabata S."/>
            <person name="Ida S."/>
            <person name="Kurokawa K."/>
            <person name="Ohta H."/>
        </authorList>
    </citation>
    <scope>NUCLEOTIDE SEQUENCE [LARGE SCALE GENOMIC DNA]</scope>
    <source>
        <strain evidence="2 3">NIES-2285</strain>
    </source>
</reference>
<dbReference type="EMBL" id="DF237188">
    <property type="protein sequence ID" value="GAQ85528.1"/>
    <property type="molecule type" value="Genomic_DNA"/>
</dbReference>
<evidence type="ECO:0008006" key="4">
    <source>
        <dbReference type="Google" id="ProtNLM"/>
    </source>
</evidence>
<keyword evidence="3" id="KW-1185">Reference proteome</keyword>
<gene>
    <name evidence="2" type="ORF">KFL_002390190</name>
</gene>
<proteinExistence type="predicted"/>
<dbReference type="AlphaFoldDB" id="A0A1Y1IBR3"/>
<evidence type="ECO:0000256" key="1">
    <source>
        <dbReference type="SAM" id="MobiDB-lite"/>
    </source>
</evidence>
<evidence type="ECO:0000313" key="2">
    <source>
        <dbReference type="EMBL" id="GAQ85528.1"/>
    </source>
</evidence>
<evidence type="ECO:0000313" key="3">
    <source>
        <dbReference type="Proteomes" id="UP000054558"/>
    </source>
</evidence>